<accession>A0A0P8A2N9</accession>
<evidence type="ECO:0000313" key="1">
    <source>
        <dbReference type="EMBL" id="KPQ42364.1"/>
    </source>
</evidence>
<reference evidence="1 2" key="1">
    <citation type="submission" date="2015-09" db="EMBL/GenBank/DDBJ databases">
        <title>A metagenomics-based metabolic model of nitrate-dependent anaerobic oxidation of methane by Methanoperedens-like archaea.</title>
        <authorList>
            <person name="Arshad A."/>
            <person name="Speth D.R."/>
            <person name="De Graaf R.M."/>
            <person name="Op Den Camp H.J."/>
            <person name="Jetten M.S."/>
            <person name="Welte C.U."/>
        </authorList>
    </citation>
    <scope>NUCLEOTIDE SEQUENCE [LARGE SCALE GENOMIC DNA]</scope>
</reference>
<comment type="caution">
    <text evidence="1">The sequence shown here is derived from an EMBL/GenBank/DDBJ whole genome shotgun (WGS) entry which is preliminary data.</text>
</comment>
<name>A0A0P8A2N9_9EURY</name>
<dbReference type="AlphaFoldDB" id="A0A0P8A2N9"/>
<organism evidence="1 2">
    <name type="scientific">Candidatus Methanoperedens nitratireducens</name>
    <dbReference type="NCBI Taxonomy" id="1392998"/>
    <lineage>
        <taxon>Archaea</taxon>
        <taxon>Methanobacteriati</taxon>
        <taxon>Methanobacteriota</taxon>
        <taxon>Stenosarchaea group</taxon>
        <taxon>Methanomicrobia</taxon>
        <taxon>Methanosarcinales</taxon>
        <taxon>ANME-2 cluster</taxon>
        <taxon>Candidatus Methanoperedentaceae</taxon>
        <taxon>Candidatus Methanoperedens</taxon>
    </lineage>
</organism>
<dbReference type="Proteomes" id="UP000050360">
    <property type="component" value="Unassembled WGS sequence"/>
</dbReference>
<sequence length="248" mass="29071">MPPYEPNQQIIEKSLEELEYILNWIKQREDTANNPTTVLIGGWAIDAYNPWYGSIDIDLVTNNRTKHSLMHILHDEREYDHYRIGVHTVYKQTDYGPIIIDFASRDEHYPFEGRVEELNFDIPNGQTIIQNVRNQIFAAVPTRSLLMLFKLKASWDRAYRLNSETSTDPEWEHGKLIKDYADIIALIDPMHGGRELDFDFLGEKLTEFDFLRGCLRIIPENLDAIGKYGRMDQRAVRETIERLLQLTE</sequence>
<protein>
    <submittedName>
        <fullName evidence="1">Uncharacterized protein</fullName>
    </submittedName>
</protein>
<dbReference type="EMBL" id="LKCM01000237">
    <property type="protein sequence ID" value="KPQ42364.1"/>
    <property type="molecule type" value="Genomic_DNA"/>
</dbReference>
<proteinExistence type="predicted"/>
<gene>
    <name evidence="1" type="ORF">MPEBLZ_03081</name>
</gene>
<evidence type="ECO:0000313" key="2">
    <source>
        <dbReference type="Proteomes" id="UP000050360"/>
    </source>
</evidence>